<dbReference type="EMBL" id="JADNRY010000286">
    <property type="protein sequence ID" value="KAF9059654.1"/>
    <property type="molecule type" value="Genomic_DNA"/>
</dbReference>
<proteinExistence type="predicted"/>
<dbReference type="OrthoDB" id="342281at2759"/>
<comment type="caution">
    <text evidence="2">The sequence shown here is derived from an EMBL/GenBank/DDBJ whole genome shotgun (WGS) entry which is preliminary data.</text>
</comment>
<feature type="region of interest" description="Disordered" evidence="1">
    <location>
        <begin position="1"/>
        <end position="29"/>
    </location>
</feature>
<feature type="region of interest" description="Disordered" evidence="1">
    <location>
        <begin position="130"/>
        <end position="229"/>
    </location>
</feature>
<accession>A0A9P5P689</accession>
<feature type="compositionally biased region" description="Polar residues" evidence="1">
    <location>
        <begin position="132"/>
        <end position="143"/>
    </location>
</feature>
<gene>
    <name evidence="2" type="ORF">BDP27DRAFT_1431040</name>
</gene>
<name>A0A9P5P689_9AGAR</name>
<evidence type="ECO:0000313" key="2">
    <source>
        <dbReference type="EMBL" id="KAF9059654.1"/>
    </source>
</evidence>
<evidence type="ECO:0000313" key="3">
    <source>
        <dbReference type="Proteomes" id="UP000772434"/>
    </source>
</evidence>
<feature type="compositionally biased region" description="Basic residues" evidence="1">
    <location>
        <begin position="147"/>
        <end position="157"/>
    </location>
</feature>
<dbReference type="AlphaFoldDB" id="A0A9P5P689"/>
<sequence length="554" mass="60482">MGPRSPPKATSSRERLEPDRSDNNNSNLYPEKWAIHDTTVNVASAIFQATEMNTNNPNSSWASGSRSAALVLAPEQNRLSKSIVPDSEAEESREQSPFSLNQLMNLAQAAIQKTSCFLGRICFVRVWEHEPNGNNSSRRQNTVGPEKRRKKTTRKKGGNANCDGEEHASPFHRASVPRNSVLTPLRRPQSRQGSQVPADSSLDTSHSLNLDTIPENPEIGQSNDNSYSYDDTSLSPMRGLGGKSGSLVFTLFRLFVSGVSSVSHLGGRTLGKAVNFIVAANIVWLWELLVGPTPQFSLPPLPSWSSALQYTSPGIPAENIEQLNARWNVIESMLSTLVMENEQTRAGTANGRRCLQSRPVPTAEAGVEHSGNDEEARAKLAALQEHFGSFKGGIKEALDQEHYLCEQSPPPKKASPSNLPTARTSLITHLVDDSLSLYSKDVLACPEYALHSGGARITLLTHWRQRIRRLLILIFQNHLSPLSSLPHILPPRLLLLQPLPHLDDILLPLHHPPHLHLPAAQSDAWEEAGGDAGVVGGGDGNCVIAEGVSQLNEM</sequence>
<keyword evidence="3" id="KW-1185">Reference proteome</keyword>
<organism evidence="2 3">
    <name type="scientific">Rhodocollybia butyracea</name>
    <dbReference type="NCBI Taxonomy" id="206335"/>
    <lineage>
        <taxon>Eukaryota</taxon>
        <taxon>Fungi</taxon>
        <taxon>Dikarya</taxon>
        <taxon>Basidiomycota</taxon>
        <taxon>Agaricomycotina</taxon>
        <taxon>Agaricomycetes</taxon>
        <taxon>Agaricomycetidae</taxon>
        <taxon>Agaricales</taxon>
        <taxon>Marasmiineae</taxon>
        <taxon>Omphalotaceae</taxon>
        <taxon>Rhodocollybia</taxon>
    </lineage>
</organism>
<protein>
    <submittedName>
        <fullName evidence="2">Uncharacterized protein</fullName>
    </submittedName>
</protein>
<evidence type="ECO:0000256" key="1">
    <source>
        <dbReference type="SAM" id="MobiDB-lite"/>
    </source>
</evidence>
<dbReference type="Proteomes" id="UP000772434">
    <property type="component" value="Unassembled WGS sequence"/>
</dbReference>
<feature type="compositionally biased region" description="Basic and acidic residues" evidence="1">
    <location>
        <begin position="11"/>
        <end position="22"/>
    </location>
</feature>
<reference evidence="2" key="1">
    <citation type="submission" date="2020-11" db="EMBL/GenBank/DDBJ databases">
        <authorList>
            <consortium name="DOE Joint Genome Institute"/>
            <person name="Ahrendt S."/>
            <person name="Riley R."/>
            <person name="Andreopoulos W."/>
            <person name="Labutti K."/>
            <person name="Pangilinan J."/>
            <person name="Ruiz-Duenas F.J."/>
            <person name="Barrasa J.M."/>
            <person name="Sanchez-Garcia M."/>
            <person name="Camarero S."/>
            <person name="Miyauchi S."/>
            <person name="Serrano A."/>
            <person name="Linde D."/>
            <person name="Babiker R."/>
            <person name="Drula E."/>
            <person name="Ayuso-Fernandez I."/>
            <person name="Pacheco R."/>
            <person name="Padilla G."/>
            <person name="Ferreira P."/>
            <person name="Barriuso J."/>
            <person name="Kellner H."/>
            <person name="Castanera R."/>
            <person name="Alfaro M."/>
            <person name="Ramirez L."/>
            <person name="Pisabarro A.G."/>
            <person name="Kuo A."/>
            <person name="Tritt A."/>
            <person name="Lipzen A."/>
            <person name="He G."/>
            <person name="Yan M."/>
            <person name="Ng V."/>
            <person name="Cullen D."/>
            <person name="Martin F."/>
            <person name="Rosso M.-N."/>
            <person name="Henrissat B."/>
            <person name="Hibbett D."/>
            <person name="Martinez A.T."/>
            <person name="Grigoriev I.V."/>
        </authorList>
    </citation>
    <scope>NUCLEOTIDE SEQUENCE</scope>
    <source>
        <strain evidence="2">AH 40177</strain>
    </source>
</reference>
<feature type="compositionally biased region" description="Polar residues" evidence="1">
    <location>
        <begin position="190"/>
        <end position="210"/>
    </location>
</feature>